<evidence type="ECO:0000313" key="1">
    <source>
        <dbReference type="EMBL" id="CAJ1972370.1"/>
    </source>
</evidence>
<dbReference type="EMBL" id="OY731405">
    <property type="protein sequence ID" value="CAJ1972370.1"/>
    <property type="molecule type" value="Genomic_DNA"/>
</dbReference>
<dbReference type="AlphaFoldDB" id="A0AA86W088"/>
<organism evidence="1 2">
    <name type="scientific">Sphenostylis stenocarpa</name>
    <dbReference type="NCBI Taxonomy" id="92480"/>
    <lineage>
        <taxon>Eukaryota</taxon>
        <taxon>Viridiplantae</taxon>
        <taxon>Streptophyta</taxon>
        <taxon>Embryophyta</taxon>
        <taxon>Tracheophyta</taxon>
        <taxon>Spermatophyta</taxon>
        <taxon>Magnoliopsida</taxon>
        <taxon>eudicotyledons</taxon>
        <taxon>Gunneridae</taxon>
        <taxon>Pentapetalae</taxon>
        <taxon>rosids</taxon>
        <taxon>fabids</taxon>
        <taxon>Fabales</taxon>
        <taxon>Fabaceae</taxon>
        <taxon>Papilionoideae</taxon>
        <taxon>50 kb inversion clade</taxon>
        <taxon>NPAAA clade</taxon>
        <taxon>indigoferoid/millettioid clade</taxon>
        <taxon>Phaseoleae</taxon>
        <taxon>Sphenostylis</taxon>
    </lineage>
</organism>
<keyword evidence="2" id="KW-1185">Reference proteome</keyword>
<proteinExistence type="predicted"/>
<evidence type="ECO:0000313" key="2">
    <source>
        <dbReference type="Proteomes" id="UP001189624"/>
    </source>
</evidence>
<gene>
    <name evidence="1" type="ORF">AYBTSS11_LOCUS24419</name>
</gene>
<name>A0AA86W088_9FABA</name>
<reference evidence="1" key="1">
    <citation type="submission" date="2023-10" db="EMBL/GenBank/DDBJ databases">
        <authorList>
            <person name="Domelevo Entfellner J.-B."/>
        </authorList>
    </citation>
    <scope>NUCLEOTIDE SEQUENCE</scope>
</reference>
<accession>A0AA86W088</accession>
<sequence>MVIKLIFGDSIQSGYGYRKRGCVAVLEETVIADNWHMAKWGKNDDAGDIGMGPFFKLFLHAVQDTCANSINTNSLSSVESN</sequence>
<protein>
    <submittedName>
        <fullName evidence="1">Uncharacterized protein</fullName>
    </submittedName>
</protein>
<dbReference type="Gramene" id="rna-AYBTSS11_LOCUS24419">
    <property type="protein sequence ID" value="CAJ1972370.1"/>
    <property type="gene ID" value="gene-AYBTSS11_LOCUS24419"/>
</dbReference>
<dbReference type="Proteomes" id="UP001189624">
    <property type="component" value="Chromosome 8"/>
</dbReference>